<keyword evidence="1" id="KW-0732">Signal</keyword>
<sequence>MRRITLQACALAAMSLLGGGVAGATPPVVTPEPGGLIRVDIGAGEWWECEGYSLAPPFLQVVPDFYIFELGPTPIYLRYAPGTPAWVSCVGTGEPFYWVGQIVTAGQ</sequence>
<proteinExistence type="predicted"/>
<protein>
    <recommendedName>
        <fullName evidence="4">Secreted protein</fullName>
    </recommendedName>
</protein>
<name>A0A848KI49_9NOCA</name>
<dbReference type="RefSeq" id="WP_169588928.1">
    <property type="nucleotide sequence ID" value="NZ_VCQU01000005.1"/>
</dbReference>
<evidence type="ECO:0000313" key="2">
    <source>
        <dbReference type="EMBL" id="NMN96734.1"/>
    </source>
</evidence>
<feature type="signal peptide" evidence="1">
    <location>
        <begin position="1"/>
        <end position="24"/>
    </location>
</feature>
<reference evidence="2 3" key="1">
    <citation type="submission" date="2019-05" db="EMBL/GenBank/DDBJ databases">
        <authorList>
            <person name="Lee S.D."/>
        </authorList>
    </citation>
    <scope>NUCLEOTIDE SEQUENCE [LARGE SCALE GENOMIC DNA]</scope>
    <source>
        <strain evidence="2 3">YC2-7</strain>
    </source>
</reference>
<feature type="chain" id="PRO_5032909894" description="Secreted protein" evidence="1">
    <location>
        <begin position="25"/>
        <end position="107"/>
    </location>
</feature>
<gene>
    <name evidence="2" type="ORF">FGL95_16980</name>
</gene>
<organism evidence="2 3">
    <name type="scientific">Antrihabitans stalactiti</name>
    <dbReference type="NCBI Taxonomy" id="2584121"/>
    <lineage>
        <taxon>Bacteria</taxon>
        <taxon>Bacillati</taxon>
        <taxon>Actinomycetota</taxon>
        <taxon>Actinomycetes</taxon>
        <taxon>Mycobacteriales</taxon>
        <taxon>Nocardiaceae</taxon>
        <taxon>Antrihabitans</taxon>
    </lineage>
</organism>
<dbReference type="Proteomes" id="UP000535543">
    <property type="component" value="Unassembled WGS sequence"/>
</dbReference>
<reference evidence="2 3" key="2">
    <citation type="submission" date="2020-06" db="EMBL/GenBank/DDBJ databases">
        <title>Antribacter stalactiti gen. nov., sp. nov., a new member of the family Nacardiaceae isolated from a cave.</title>
        <authorList>
            <person name="Kim I.S."/>
        </authorList>
    </citation>
    <scope>NUCLEOTIDE SEQUENCE [LARGE SCALE GENOMIC DNA]</scope>
    <source>
        <strain evidence="2 3">YC2-7</strain>
    </source>
</reference>
<evidence type="ECO:0008006" key="4">
    <source>
        <dbReference type="Google" id="ProtNLM"/>
    </source>
</evidence>
<comment type="caution">
    <text evidence="2">The sequence shown here is derived from an EMBL/GenBank/DDBJ whole genome shotgun (WGS) entry which is preliminary data.</text>
</comment>
<keyword evidence="3" id="KW-1185">Reference proteome</keyword>
<dbReference type="EMBL" id="VCQU01000005">
    <property type="protein sequence ID" value="NMN96734.1"/>
    <property type="molecule type" value="Genomic_DNA"/>
</dbReference>
<accession>A0A848KI49</accession>
<dbReference type="AlphaFoldDB" id="A0A848KI49"/>
<evidence type="ECO:0000313" key="3">
    <source>
        <dbReference type="Proteomes" id="UP000535543"/>
    </source>
</evidence>
<evidence type="ECO:0000256" key="1">
    <source>
        <dbReference type="SAM" id="SignalP"/>
    </source>
</evidence>